<feature type="DNA-binding region" description="H-T-H motif" evidence="2">
    <location>
        <begin position="10"/>
        <end position="29"/>
    </location>
</feature>
<organism evidence="4 5">
    <name type="scientific">Anaerosolibacter carboniphilus</name>
    <dbReference type="NCBI Taxonomy" id="1417629"/>
    <lineage>
        <taxon>Bacteria</taxon>
        <taxon>Bacillati</taxon>
        <taxon>Bacillota</taxon>
        <taxon>Clostridia</taxon>
        <taxon>Peptostreptococcales</taxon>
        <taxon>Thermotaleaceae</taxon>
        <taxon>Anaerosolibacter</taxon>
    </lineage>
</organism>
<dbReference type="Gene3D" id="1.10.10.60">
    <property type="entry name" value="Homeodomain-like"/>
    <property type="match status" value="1"/>
</dbReference>
<reference evidence="4 5" key="1">
    <citation type="submission" date="2020-08" db="EMBL/GenBank/DDBJ databases">
        <title>Genomic Encyclopedia of Type Strains, Phase IV (KMG-IV): sequencing the most valuable type-strain genomes for metagenomic binning, comparative biology and taxonomic classification.</title>
        <authorList>
            <person name="Goeker M."/>
        </authorList>
    </citation>
    <scope>NUCLEOTIDE SEQUENCE [LARGE SCALE GENOMIC DNA]</scope>
    <source>
        <strain evidence="4 5">DSM 103526</strain>
    </source>
</reference>
<evidence type="ECO:0000259" key="3">
    <source>
        <dbReference type="PROSITE" id="PS50977"/>
    </source>
</evidence>
<sequence>MKQYTYDSITVRNICDISNVSIGSFYHHFQTKENLLSIYLAERYFEFSKEYFTKEKNLDEYDHIEKIIEIFKSIAVHCRIRGYEFVASFQSTKNKGLLPSPKEDYMNTAVFSLAFHQSVEILNQGKQEKILIEDVDTTKVSYDLCILCHGFLYNWCVSEGELDFEGLIDRVFRAYLNSLLNKPH</sequence>
<dbReference type="EMBL" id="JACHEN010000043">
    <property type="protein sequence ID" value="MBB6218626.1"/>
    <property type="molecule type" value="Genomic_DNA"/>
</dbReference>
<evidence type="ECO:0000313" key="4">
    <source>
        <dbReference type="EMBL" id="MBB6218626.1"/>
    </source>
</evidence>
<keyword evidence="5" id="KW-1185">Reference proteome</keyword>
<name>A0A841KXZ5_9FIRM</name>
<keyword evidence="1 2" id="KW-0238">DNA-binding</keyword>
<accession>A0A841KXZ5</accession>
<evidence type="ECO:0000256" key="1">
    <source>
        <dbReference type="ARBA" id="ARBA00023125"/>
    </source>
</evidence>
<dbReference type="AlphaFoldDB" id="A0A841KXZ5"/>
<dbReference type="SUPFAM" id="SSF46689">
    <property type="entry name" value="Homeodomain-like"/>
    <property type="match status" value="1"/>
</dbReference>
<dbReference type="Proteomes" id="UP000579281">
    <property type="component" value="Unassembled WGS sequence"/>
</dbReference>
<dbReference type="SUPFAM" id="SSF48498">
    <property type="entry name" value="Tetracyclin repressor-like, C-terminal domain"/>
    <property type="match status" value="1"/>
</dbReference>
<feature type="domain" description="HTH tetR-type" evidence="3">
    <location>
        <begin position="1"/>
        <end position="47"/>
    </location>
</feature>
<dbReference type="InterPro" id="IPR001647">
    <property type="entry name" value="HTH_TetR"/>
</dbReference>
<dbReference type="GO" id="GO:0003677">
    <property type="term" value="F:DNA binding"/>
    <property type="evidence" value="ECO:0007669"/>
    <property type="project" value="UniProtKB-UniRule"/>
</dbReference>
<evidence type="ECO:0000313" key="5">
    <source>
        <dbReference type="Proteomes" id="UP000579281"/>
    </source>
</evidence>
<dbReference type="InterPro" id="IPR036271">
    <property type="entry name" value="Tet_transcr_reg_TetR-rel_C_sf"/>
</dbReference>
<dbReference type="Gene3D" id="1.10.357.10">
    <property type="entry name" value="Tetracycline Repressor, domain 2"/>
    <property type="match status" value="1"/>
</dbReference>
<protein>
    <submittedName>
        <fullName evidence="4">AcrR family transcriptional regulator</fullName>
    </submittedName>
</protein>
<dbReference type="PROSITE" id="PS50977">
    <property type="entry name" value="HTH_TETR_2"/>
    <property type="match status" value="1"/>
</dbReference>
<proteinExistence type="predicted"/>
<comment type="caution">
    <text evidence="4">The sequence shown here is derived from an EMBL/GenBank/DDBJ whole genome shotgun (WGS) entry which is preliminary data.</text>
</comment>
<gene>
    <name evidence="4" type="ORF">HNQ80_004800</name>
</gene>
<dbReference type="Pfam" id="PF00440">
    <property type="entry name" value="TetR_N"/>
    <property type="match status" value="1"/>
</dbReference>
<dbReference type="InterPro" id="IPR009057">
    <property type="entry name" value="Homeodomain-like_sf"/>
</dbReference>
<evidence type="ECO:0000256" key="2">
    <source>
        <dbReference type="PROSITE-ProRule" id="PRU00335"/>
    </source>
</evidence>